<protein>
    <submittedName>
        <fullName evidence="1">Uncharacterized protein</fullName>
    </submittedName>
</protein>
<keyword evidence="2" id="KW-1185">Reference proteome</keyword>
<dbReference type="AlphaFoldDB" id="A0A8J3I7Q9"/>
<evidence type="ECO:0000313" key="1">
    <source>
        <dbReference type="EMBL" id="GHO48668.1"/>
    </source>
</evidence>
<organism evidence="1 2">
    <name type="scientific">Ktedonospora formicarum</name>
    <dbReference type="NCBI Taxonomy" id="2778364"/>
    <lineage>
        <taxon>Bacteria</taxon>
        <taxon>Bacillati</taxon>
        <taxon>Chloroflexota</taxon>
        <taxon>Ktedonobacteria</taxon>
        <taxon>Ktedonobacterales</taxon>
        <taxon>Ktedonobacteraceae</taxon>
        <taxon>Ktedonospora</taxon>
    </lineage>
</organism>
<reference evidence="1" key="1">
    <citation type="submission" date="2020-10" db="EMBL/GenBank/DDBJ databases">
        <title>Taxonomic study of unclassified bacteria belonging to the class Ktedonobacteria.</title>
        <authorList>
            <person name="Yabe S."/>
            <person name="Wang C.M."/>
            <person name="Zheng Y."/>
            <person name="Sakai Y."/>
            <person name="Cavaletti L."/>
            <person name="Monciardini P."/>
            <person name="Donadio S."/>
        </authorList>
    </citation>
    <scope>NUCLEOTIDE SEQUENCE</scope>
    <source>
        <strain evidence="1">SOSP1-1</strain>
    </source>
</reference>
<evidence type="ECO:0000313" key="2">
    <source>
        <dbReference type="Proteomes" id="UP000612362"/>
    </source>
</evidence>
<name>A0A8J3I7Q9_9CHLR</name>
<proteinExistence type="predicted"/>
<comment type="caution">
    <text evidence="1">The sequence shown here is derived from an EMBL/GenBank/DDBJ whole genome shotgun (WGS) entry which is preliminary data.</text>
</comment>
<dbReference type="RefSeq" id="WP_220197847.1">
    <property type="nucleotide sequence ID" value="NZ_BNJF01000004.1"/>
</dbReference>
<accession>A0A8J3I7Q9</accession>
<dbReference type="EMBL" id="BNJF01000004">
    <property type="protein sequence ID" value="GHO48668.1"/>
    <property type="molecule type" value="Genomic_DNA"/>
</dbReference>
<sequence>MEFRREQVHLRLPLSAQAIRSAIEAFEIRFHERCHVYIRGHVTLDTGELCEIAQWARVNCPGDELDLLGLGAWEDEDEDTVLAWVCTTSATTLLLSSFPL</sequence>
<dbReference type="Proteomes" id="UP000612362">
    <property type="component" value="Unassembled WGS sequence"/>
</dbReference>
<gene>
    <name evidence="1" type="ORF">KSX_68310</name>
</gene>